<feature type="compositionally biased region" description="Basic and acidic residues" evidence="1">
    <location>
        <begin position="60"/>
        <end position="69"/>
    </location>
</feature>
<protein>
    <submittedName>
        <fullName evidence="2">Uncharacterized protein</fullName>
    </submittedName>
</protein>
<reference evidence="2" key="1">
    <citation type="submission" date="2023-07" db="EMBL/GenBank/DDBJ databases">
        <title>draft genome sequence of fig (Ficus carica).</title>
        <authorList>
            <person name="Takahashi T."/>
            <person name="Nishimura K."/>
        </authorList>
    </citation>
    <scope>NUCLEOTIDE SEQUENCE</scope>
</reference>
<comment type="caution">
    <text evidence="2">The sequence shown here is derived from an EMBL/GenBank/DDBJ whole genome shotgun (WGS) entry which is preliminary data.</text>
</comment>
<feature type="region of interest" description="Disordered" evidence="1">
    <location>
        <begin position="43"/>
        <end position="81"/>
    </location>
</feature>
<evidence type="ECO:0000313" key="2">
    <source>
        <dbReference type="EMBL" id="GMN43218.1"/>
    </source>
</evidence>
<sequence>MVTRRSTPVSFKIQSVAASFRSRNGNRSGNLVPTIQISLRSRAATHRSGLHNVRSPKTTSEVREKESGERNSLGASPLDVA</sequence>
<dbReference type="EMBL" id="BTGU01000016">
    <property type="protein sequence ID" value="GMN43218.1"/>
    <property type="molecule type" value="Genomic_DNA"/>
</dbReference>
<evidence type="ECO:0000313" key="3">
    <source>
        <dbReference type="Proteomes" id="UP001187192"/>
    </source>
</evidence>
<dbReference type="Proteomes" id="UP001187192">
    <property type="component" value="Unassembled WGS sequence"/>
</dbReference>
<accession>A0AA87ZVX5</accession>
<organism evidence="2 3">
    <name type="scientific">Ficus carica</name>
    <name type="common">Common fig</name>
    <dbReference type="NCBI Taxonomy" id="3494"/>
    <lineage>
        <taxon>Eukaryota</taxon>
        <taxon>Viridiplantae</taxon>
        <taxon>Streptophyta</taxon>
        <taxon>Embryophyta</taxon>
        <taxon>Tracheophyta</taxon>
        <taxon>Spermatophyta</taxon>
        <taxon>Magnoliopsida</taxon>
        <taxon>eudicotyledons</taxon>
        <taxon>Gunneridae</taxon>
        <taxon>Pentapetalae</taxon>
        <taxon>rosids</taxon>
        <taxon>fabids</taxon>
        <taxon>Rosales</taxon>
        <taxon>Moraceae</taxon>
        <taxon>Ficeae</taxon>
        <taxon>Ficus</taxon>
    </lineage>
</organism>
<proteinExistence type="predicted"/>
<evidence type="ECO:0000256" key="1">
    <source>
        <dbReference type="SAM" id="MobiDB-lite"/>
    </source>
</evidence>
<gene>
    <name evidence="2" type="ORF">TIFTF001_012421</name>
</gene>
<dbReference type="AlphaFoldDB" id="A0AA87ZVX5"/>
<keyword evidence="3" id="KW-1185">Reference proteome</keyword>
<name>A0AA87ZVX5_FICCA</name>